<feature type="compositionally biased region" description="Acidic residues" evidence="1">
    <location>
        <begin position="228"/>
        <end position="240"/>
    </location>
</feature>
<dbReference type="OrthoDB" id="648163at2"/>
<dbReference type="Proteomes" id="UP000254808">
    <property type="component" value="Chromosome"/>
</dbReference>
<dbReference type="RefSeq" id="WP_114984872.1">
    <property type="nucleotide sequence ID" value="NZ_CP027806.1"/>
</dbReference>
<evidence type="ECO:0000313" key="2">
    <source>
        <dbReference type="EMBL" id="AXJ01712.1"/>
    </source>
</evidence>
<dbReference type="EMBL" id="CP027806">
    <property type="protein sequence ID" value="AXJ01712.1"/>
    <property type="molecule type" value="Genomic_DNA"/>
</dbReference>
<dbReference type="InterPro" id="IPR046233">
    <property type="entry name" value="DUF6266"/>
</dbReference>
<feature type="region of interest" description="Disordered" evidence="1">
    <location>
        <begin position="220"/>
        <end position="260"/>
    </location>
</feature>
<organism evidence="2 3">
    <name type="scientific">Cyclonatronum proteinivorum</name>
    <dbReference type="NCBI Taxonomy" id="1457365"/>
    <lineage>
        <taxon>Bacteria</taxon>
        <taxon>Pseudomonadati</taxon>
        <taxon>Balneolota</taxon>
        <taxon>Balneolia</taxon>
        <taxon>Balneolales</taxon>
        <taxon>Cyclonatronaceae</taxon>
        <taxon>Cyclonatronum</taxon>
    </lineage>
</organism>
<keyword evidence="3" id="KW-1185">Reference proteome</keyword>
<proteinExistence type="predicted"/>
<dbReference type="Pfam" id="PF19781">
    <property type="entry name" value="DUF6266"/>
    <property type="match status" value="1"/>
</dbReference>
<feature type="compositionally biased region" description="Low complexity" evidence="1">
    <location>
        <begin position="242"/>
        <end position="252"/>
    </location>
</feature>
<dbReference type="AlphaFoldDB" id="A0A345UML0"/>
<sequence>MATYKRGILGRFTGKVGTVVGTTWRGISVMRAVPSEVRNPRTPKQQAQRERFQLIAKLIRQARPFIQAGFEIRSSDRFTAANAMMSYNIRFGITGDFPAQVLHWPNIRFAMGSLQGPAHSGSSVTLDTENGQAVFSWIDNSGQNNALAGDLAMVLLYHTATDQALFDVSAATRESGTAMLQLPEAFTEDPSGVHAWLAFRRSDDADERISSDSLYLGKLAVSGSPANGEDESNSDGDGDADGNGAPSSGNGNDQDDGSGS</sequence>
<evidence type="ECO:0000313" key="3">
    <source>
        <dbReference type="Proteomes" id="UP000254808"/>
    </source>
</evidence>
<gene>
    <name evidence="2" type="ORF">CYPRO_2470</name>
</gene>
<reference evidence="2 3" key="1">
    <citation type="submission" date="2018-03" db="EMBL/GenBank/DDBJ databases">
        <title>Phenotypic and genomic properties of Cyclonatronum proteinivorum gen. nov., sp. nov., a haloalkaliphilic bacteroidete from soda lakes possessing Na+-translocating rhodopsin.</title>
        <authorList>
            <person name="Toshchakov S.V."/>
            <person name="Korzhenkov A."/>
            <person name="Samarov N.I."/>
            <person name="Kublanov I.V."/>
            <person name="Muntyan M.S."/>
            <person name="Sorokin D.Y."/>
        </authorList>
    </citation>
    <scope>NUCLEOTIDE SEQUENCE [LARGE SCALE GENOMIC DNA]</scope>
    <source>
        <strain evidence="2 3">Omega</strain>
    </source>
</reference>
<name>A0A345UML0_9BACT</name>
<evidence type="ECO:0000256" key="1">
    <source>
        <dbReference type="SAM" id="MobiDB-lite"/>
    </source>
</evidence>
<accession>A0A345UML0</accession>
<dbReference type="KEGG" id="cprv:CYPRO_2470"/>
<protein>
    <submittedName>
        <fullName evidence="2">Uncharacterized protein</fullName>
    </submittedName>
</protein>